<evidence type="ECO:0000313" key="2">
    <source>
        <dbReference type="Proteomes" id="UP000320300"/>
    </source>
</evidence>
<dbReference type="OrthoDB" id="1256785at2"/>
<proteinExistence type="predicted"/>
<evidence type="ECO:0000313" key="1">
    <source>
        <dbReference type="EMBL" id="SMO33011.1"/>
    </source>
</evidence>
<name>A0A521AE02_9SPHI</name>
<dbReference type="EMBL" id="FXTN01000001">
    <property type="protein sequence ID" value="SMO33011.1"/>
    <property type="molecule type" value="Genomic_DNA"/>
</dbReference>
<dbReference type="SUPFAM" id="SSF54427">
    <property type="entry name" value="NTF2-like"/>
    <property type="match status" value="1"/>
</dbReference>
<dbReference type="Proteomes" id="UP000320300">
    <property type="component" value="Unassembled WGS sequence"/>
</dbReference>
<keyword evidence="2" id="KW-1185">Reference proteome</keyword>
<sequence length="130" mass="15250">MENYKELLKEGFQSVVTSQTFNEDLITKYFSKNYKQVVDGQELDYDGFCEHMKAQKASLKSVEVEFTTIVQENHILFTNHLVHVVTNEDRRATLQVIAEFHLWDDKVQYCSELTHMLSGDPRERDLGTMR</sequence>
<dbReference type="RefSeq" id="WP_142526229.1">
    <property type="nucleotide sequence ID" value="NZ_CBCSJO010000002.1"/>
</dbReference>
<reference evidence="1 2" key="1">
    <citation type="submission" date="2017-05" db="EMBL/GenBank/DDBJ databases">
        <authorList>
            <person name="Varghese N."/>
            <person name="Submissions S."/>
        </authorList>
    </citation>
    <scope>NUCLEOTIDE SEQUENCE [LARGE SCALE GENOMIC DNA]</scope>
    <source>
        <strain evidence="1 2">DSM 19036</strain>
    </source>
</reference>
<dbReference type="AlphaFoldDB" id="A0A521AE02"/>
<evidence type="ECO:0008006" key="3">
    <source>
        <dbReference type="Google" id="ProtNLM"/>
    </source>
</evidence>
<accession>A0A521AE02</accession>
<gene>
    <name evidence="1" type="ORF">SAMN06265348_10196</name>
</gene>
<organism evidence="1 2">
    <name type="scientific">Pedobacter westerhofensis</name>
    <dbReference type="NCBI Taxonomy" id="425512"/>
    <lineage>
        <taxon>Bacteria</taxon>
        <taxon>Pseudomonadati</taxon>
        <taxon>Bacteroidota</taxon>
        <taxon>Sphingobacteriia</taxon>
        <taxon>Sphingobacteriales</taxon>
        <taxon>Sphingobacteriaceae</taxon>
        <taxon>Pedobacter</taxon>
    </lineage>
</organism>
<dbReference type="InterPro" id="IPR032710">
    <property type="entry name" value="NTF2-like_dom_sf"/>
</dbReference>
<protein>
    <recommendedName>
        <fullName evidence="3">SnoaL-like domain-containing protein</fullName>
    </recommendedName>
</protein>